<evidence type="ECO:0000313" key="3">
    <source>
        <dbReference type="Proteomes" id="UP000030321"/>
    </source>
</evidence>
<gene>
    <name evidence="2" type="ORF">N44_01917</name>
</gene>
<feature type="transmembrane region" description="Helical" evidence="1">
    <location>
        <begin position="38"/>
        <end position="57"/>
    </location>
</feature>
<sequence length="86" mass="9080">MQFRPRVISGSKEDDKVKNTILSKFGLISMYKNSDKDFLGAAITAGLGAGIVTSFAVNQGQDIGTALGITALAALCGVICRHFDLM</sequence>
<dbReference type="Proteomes" id="UP000030321">
    <property type="component" value="Unassembled WGS sequence"/>
</dbReference>
<dbReference type="AlphaFoldDB" id="A0A0A1VU17"/>
<keyword evidence="1" id="KW-0472">Membrane</keyword>
<comment type="caution">
    <text evidence="2">The sequence shown here is derived from an EMBL/GenBank/DDBJ whole genome shotgun (WGS) entry which is preliminary data.</text>
</comment>
<keyword evidence="1" id="KW-0812">Transmembrane</keyword>
<evidence type="ECO:0000256" key="1">
    <source>
        <dbReference type="SAM" id="Phobius"/>
    </source>
</evidence>
<reference evidence="3" key="1">
    <citation type="journal article" date="2015" name="Genome">
        <title>Whole Genome Sequence of the Non-Microcystin-Producing Microcystis aeruginosa Strain NIES-44.</title>
        <authorList>
            <person name="Okano K."/>
            <person name="Miyata N."/>
            <person name="Ozaki Y."/>
        </authorList>
    </citation>
    <scope>NUCLEOTIDE SEQUENCE [LARGE SCALE GENOMIC DNA]</scope>
    <source>
        <strain evidence="3">NIES-44</strain>
    </source>
</reference>
<protein>
    <submittedName>
        <fullName evidence="2">Uncharacterized protein</fullName>
    </submittedName>
</protein>
<proteinExistence type="predicted"/>
<accession>A0A0A1VU17</accession>
<name>A0A0A1VU17_MICAE</name>
<keyword evidence="1" id="KW-1133">Transmembrane helix</keyword>
<feature type="transmembrane region" description="Helical" evidence="1">
    <location>
        <begin position="63"/>
        <end position="83"/>
    </location>
</feature>
<organism evidence="2 3">
    <name type="scientific">Microcystis aeruginosa NIES-44</name>
    <dbReference type="NCBI Taxonomy" id="449439"/>
    <lineage>
        <taxon>Bacteria</taxon>
        <taxon>Bacillati</taxon>
        <taxon>Cyanobacteriota</taxon>
        <taxon>Cyanophyceae</taxon>
        <taxon>Oscillatoriophycideae</taxon>
        <taxon>Chroococcales</taxon>
        <taxon>Microcystaceae</taxon>
        <taxon>Microcystis</taxon>
    </lineage>
</organism>
<dbReference type="EMBL" id="BBPA01000035">
    <property type="protein sequence ID" value="GAL93230.1"/>
    <property type="molecule type" value="Genomic_DNA"/>
</dbReference>
<evidence type="ECO:0000313" key="2">
    <source>
        <dbReference type="EMBL" id="GAL93230.1"/>
    </source>
</evidence>